<proteinExistence type="predicted"/>
<evidence type="ECO:0000313" key="1">
    <source>
        <dbReference type="EMBL" id="CAG8481882.1"/>
    </source>
</evidence>
<accession>A0ACA9KMA3</accession>
<reference evidence="1" key="1">
    <citation type="submission" date="2021-06" db="EMBL/GenBank/DDBJ databases">
        <authorList>
            <person name="Kallberg Y."/>
            <person name="Tangrot J."/>
            <person name="Rosling A."/>
        </authorList>
    </citation>
    <scope>NUCLEOTIDE SEQUENCE</scope>
    <source>
        <strain evidence="1">28 12/20/2015</strain>
    </source>
</reference>
<organism evidence="1 2">
    <name type="scientific">Cetraspora pellucida</name>
    <dbReference type="NCBI Taxonomy" id="1433469"/>
    <lineage>
        <taxon>Eukaryota</taxon>
        <taxon>Fungi</taxon>
        <taxon>Fungi incertae sedis</taxon>
        <taxon>Mucoromycota</taxon>
        <taxon>Glomeromycotina</taxon>
        <taxon>Glomeromycetes</taxon>
        <taxon>Diversisporales</taxon>
        <taxon>Gigasporaceae</taxon>
        <taxon>Cetraspora</taxon>
    </lineage>
</organism>
<gene>
    <name evidence="1" type="ORF">SPELUC_LOCUS2164</name>
</gene>
<dbReference type="Proteomes" id="UP000789366">
    <property type="component" value="Unassembled WGS sequence"/>
</dbReference>
<comment type="caution">
    <text evidence="1">The sequence shown here is derived from an EMBL/GenBank/DDBJ whole genome shotgun (WGS) entry which is preliminary data.</text>
</comment>
<dbReference type="EMBL" id="CAJVPW010001355">
    <property type="protein sequence ID" value="CAG8481882.1"/>
    <property type="molecule type" value="Genomic_DNA"/>
</dbReference>
<sequence length="367" mass="41914">MAEKNLNDEKIKQLRIEYNPQQNDKTSGTKTILLIGSSGRGKSTLANVITGIENKFKESGASVIGIGDTKLKKEEVLDKTAEAVYLAKDGISQVFFVISKKFDQSEMANFNLLKAIIFDQEVVNHTTIVRTRFEKFKDPEKCQEDIDSMVGGGNKLSEIIESCQRRVIYVDNPSLNLVSDKNENEVGKKEREAKIENRKEARVDSQDQKIEDSENESEKSFRKKGKEIENNQQELENEKSNLIITTLENELKELAETKKLIEEIQKTEGFIRQKVFNHIFNNIKDITEVDGGDAFIDSIVGDNSSLSANKLTITELQKQREELEEKLLEKKDNDQSLEEIKIKIKEKEKELLEPKKELLTIKEIAEE</sequence>
<protein>
    <submittedName>
        <fullName evidence="1">863_t:CDS:1</fullName>
    </submittedName>
</protein>
<keyword evidence="2" id="KW-1185">Reference proteome</keyword>
<evidence type="ECO:0000313" key="2">
    <source>
        <dbReference type="Proteomes" id="UP000789366"/>
    </source>
</evidence>
<name>A0ACA9KMA3_9GLOM</name>